<comment type="caution">
    <text evidence="2">The sequence shown here is derived from an EMBL/GenBank/DDBJ whole genome shotgun (WGS) entry which is preliminary data.</text>
</comment>
<evidence type="ECO:0000313" key="2">
    <source>
        <dbReference type="EMBL" id="OZM75083.1"/>
    </source>
</evidence>
<feature type="coiled-coil region" evidence="1">
    <location>
        <begin position="109"/>
        <end position="136"/>
    </location>
</feature>
<dbReference type="InParanoid" id="A0A263D9E6"/>
<name>A0A263D9E6_9PSEU</name>
<evidence type="ECO:0008006" key="4">
    <source>
        <dbReference type="Google" id="ProtNLM"/>
    </source>
</evidence>
<organism evidence="2 3">
    <name type="scientific">Amycolatopsis antarctica</name>
    <dbReference type="NCBI Taxonomy" id="1854586"/>
    <lineage>
        <taxon>Bacteria</taxon>
        <taxon>Bacillati</taxon>
        <taxon>Actinomycetota</taxon>
        <taxon>Actinomycetes</taxon>
        <taxon>Pseudonocardiales</taxon>
        <taxon>Pseudonocardiaceae</taxon>
        <taxon>Amycolatopsis</taxon>
    </lineage>
</organism>
<evidence type="ECO:0000313" key="3">
    <source>
        <dbReference type="Proteomes" id="UP000242444"/>
    </source>
</evidence>
<sequence>MPLLGYDSWRRFTDAIERAKAAAFLADADLSRLFADAGKKPGGGRPACDLRLERHACYLIALNGDPRKTEIAAAQTYFAVRTREAEVSEHEHSELPAWAQQQIETIKRVGQIEVEVERQRDRLDVTEARLDSIEGQHDWFAALAYAKYVGLNTSLEFVKRLGREATRVCRENGVTPSQSQHQLYGQVGCYPRWALDEASAAMARVK</sequence>
<dbReference type="Proteomes" id="UP000242444">
    <property type="component" value="Unassembled WGS sequence"/>
</dbReference>
<keyword evidence="1" id="KW-0175">Coiled coil</keyword>
<dbReference type="AlphaFoldDB" id="A0A263D9E6"/>
<accession>A0A263D9E6</accession>
<dbReference type="EMBL" id="NKYE01000001">
    <property type="protein sequence ID" value="OZM75083.1"/>
    <property type="molecule type" value="Genomic_DNA"/>
</dbReference>
<evidence type="ECO:0000256" key="1">
    <source>
        <dbReference type="SAM" id="Coils"/>
    </source>
</evidence>
<keyword evidence="3" id="KW-1185">Reference proteome</keyword>
<protein>
    <recommendedName>
        <fullName evidence="4">DNA-damage-inducible protein D</fullName>
    </recommendedName>
</protein>
<proteinExistence type="predicted"/>
<reference evidence="2 3" key="1">
    <citation type="submission" date="2017-07" db="EMBL/GenBank/DDBJ databases">
        <title>Amycolatopsis antarcticus sp. nov., isolated from the surface of an Antarcticus brown macroalga.</title>
        <authorList>
            <person name="Wang J."/>
            <person name="Leiva S."/>
            <person name="Huang J."/>
            <person name="Huang Y."/>
        </authorList>
    </citation>
    <scope>NUCLEOTIDE SEQUENCE [LARGE SCALE GENOMIC DNA]</scope>
    <source>
        <strain evidence="2 3">AU-G6</strain>
    </source>
</reference>
<gene>
    <name evidence="2" type="ORF">CFN78_02600</name>
</gene>